<accession>A0ABV6AW14</accession>
<dbReference type="InterPro" id="IPR029052">
    <property type="entry name" value="Metallo-depent_PP-like"/>
</dbReference>
<dbReference type="SUPFAM" id="SSF56300">
    <property type="entry name" value="Metallo-dependent phosphatases"/>
    <property type="match status" value="1"/>
</dbReference>
<dbReference type="Proteomes" id="UP001589733">
    <property type="component" value="Unassembled WGS sequence"/>
</dbReference>
<dbReference type="InterPro" id="IPR052169">
    <property type="entry name" value="CW_Biosynth-Accessory"/>
</dbReference>
<dbReference type="RefSeq" id="WP_380007223.1">
    <property type="nucleotide sequence ID" value="NZ_JBHLYR010000022.1"/>
</dbReference>
<gene>
    <name evidence="3" type="ORF">ACFFLM_06955</name>
</gene>
<protein>
    <submittedName>
        <fullName evidence="3">CapA family protein</fullName>
    </submittedName>
</protein>
<evidence type="ECO:0000259" key="2">
    <source>
        <dbReference type="SMART" id="SM00854"/>
    </source>
</evidence>
<dbReference type="PANTHER" id="PTHR33393:SF13">
    <property type="entry name" value="PGA BIOSYNTHESIS PROTEIN CAPA"/>
    <property type="match status" value="1"/>
</dbReference>
<organism evidence="3 4">
    <name type="scientific">Deinococcus oregonensis</name>
    <dbReference type="NCBI Taxonomy" id="1805970"/>
    <lineage>
        <taxon>Bacteria</taxon>
        <taxon>Thermotogati</taxon>
        <taxon>Deinococcota</taxon>
        <taxon>Deinococci</taxon>
        <taxon>Deinococcales</taxon>
        <taxon>Deinococcaceae</taxon>
        <taxon>Deinococcus</taxon>
    </lineage>
</organism>
<evidence type="ECO:0000313" key="4">
    <source>
        <dbReference type="Proteomes" id="UP001589733"/>
    </source>
</evidence>
<dbReference type="EMBL" id="JBHLYR010000022">
    <property type="protein sequence ID" value="MFB9991704.1"/>
    <property type="molecule type" value="Genomic_DNA"/>
</dbReference>
<reference evidence="3 4" key="1">
    <citation type="submission" date="2024-09" db="EMBL/GenBank/DDBJ databases">
        <authorList>
            <person name="Sun Q."/>
            <person name="Mori K."/>
        </authorList>
    </citation>
    <scope>NUCLEOTIDE SEQUENCE [LARGE SCALE GENOMIC DNA]</scope>
    <source>
        <strain evidence="3 4">JCM 13503</strain>
    </source>
</reference>
<proteinExistence type="inferred from homology"/>
<evidence type="ECO:0000313" key="3">
    <source>
        <dbReference type="EMBL" id="MFB9991704.1"/>
    </source>
</evidence>
<name>A0ABV6AW14_9DEIO</name>
<dbReference type="InterPro" id="IPR019079">
    <property type="entry name" value="Capsule_synth_CapA"/>
</dbReference>
<dbReference type="SMART" id="SM00854">
    <property type="entry name" value="PGA_cap"/>
    <property type="match status" value="1"/>
</dbReference>
<keyword evidence="4" id="KW-1185">Reference proteome</keyword>
<dbReference type="PANTHER" id="PTHR33393">
    <property type="entry name" value="POLYGLUTAMINE SYNTHESIS ACCESSORY PROTEIN RV0574C-RELATED"/>
    <property type="match status" value="1"/>
</dbReference>
<dbReference type="Pfam" id="PF09587">
    <property type="entry name" value="PGA_cap"/>
    <property type="match status" value="1"/>
</dbReference>
<sequence length="309" mass="31788">MRASSNALGAALLIFALTSGGSGPPSSVPLTFALAGDLSLARGVAQALGGNWNAALSGVRPALHADATLGNLESPLTVAPRRTAGIDLRADPAAVAALTGFTQLNTQNNHAQDGGAVGQAESGATLRRQGILPVTSHPTISRVRGVLVAWIGFFDDGRTAPPLAEVQDGAKRARVVIVAVHWGAEFSPVTARQRLLAHQLAAAGATLIVGSGPHVLQQAEHLHTARGQTLVLYSLGNLLFDQTFPAARVGAVVRVRWAERNMSGQQLEACAVPTRVRVGRVTLAPAAEAEQVLARLNLPACAGAMGGLP</sequence>
<evidence type="ECO:0000256" key="1">
    <source>
        <dbReference type="ARBA" id="ARBA00005662"/>
    </source>
</evidence>
<comment type="similarity">
    <text evidence="1">Belongs to the CapA family.</text>
</comment>
<comment type="caution">
    <text evidence="3">The sequence shown here is derived from an EMBL/GenBank/DDBJ whole genome shotgun (WGS) entry which is preliminary data.</text>
</comment>
<feature type="domain" description="Capsule synthesis protein CapA" evidence="2">
    <location>
        <begin position="31"/>
        <end position="242"/>
    </location>
</feature>